<feature type="domain" description="PAS" evidence="2">
    <location>
        <begin position="134"/>
        <end position="187"/>
    </location>
</feature>
<dbReference type="InterPro" id="IPR052155">
    <property type="entry name" value="Biofilm_reg_signaling"/>
</dbReference>
<dbReference type="InterPro" id="IPR029787">
    <property type="entry name" value="Nucleotide_cyclase"/>
</dbReference>
<dbReference type="Gene3D" id="3.20.20.450">
    <property type="entry name" value="EAL domain"/>
    <property type="match status" value="1"/>
</dbReference>
<dbReference type="PANTHER" id="PTHR44757:SF2">
    <property type="entry name" value="BIOFILM ARCHITECTURE MAINTENANCE PROTEIN MBAA"/>
    <property type="match status" value="1"/>
</dbReference>
<dbReference type="CDD" id="cd01949">
    <property type="entry name" value="GGDEF"/>
    <property type="match status" value="1"/>
</dbReference>
<dbReference type="Pfam" id="PF00990">
    <property type="entry name" value="GGDEF"/>
    <property type="match status" value="1"/>
</dbReference>
<dbReference type="Pfam" id="PF13426">
    <property type="entry name" value="PAS_9"/>
    <property type="match status" value="1"/>
</dbReference>
<comment type="cofactor">
    <cofactor evidence="1">
        <name>Mg(2+)</name>
        <dbReference type="ChEBI" id="CHEBI:18420"/>
    </cofactor>
</comment>
<dbReference type="InterPro" id="IPR013656">
    <property type="entry name" value="PAS_4"/>
</dbReference>
<reference evidence="7" key="1">
    <citation type="submission" date="2006-12" db="EMBL/GenBank/DDBJ databases">
        <title>Complete sequence of Halorhodospira halophila SL1.</title>
        <authorList>
            <consortium name="US DOE Joint Genome Institute"/>
            <person name="Copeland A."/>
            <person name="Lucas S."/>
            <person name="Lapidus A."/>
            <person name="Barry K."/>
            <person name="Detter J.C."/>
            <person name="Glavina del Rio T."/>
            <person name="Hammon N."/>
            <person name="Israni S."/>
            <person name="Dalin E."/>
            <person name="Tice H."/>
            <person name="Pitluck S."/>
            <person name="Saunders E."/>
            <person name="Brettin T."/>
            <person name="Bruce D."/>
            <person name="Han C."/>
            <person name="Tapia R."/>
            <person name="Schmutz J."/>
            <person name="Larimer F."/>
            <person name="Land M."/>
            <person name="Hauser L."/>
            <person name="Kyrpides N."/>
            <person name="Mikhailova N."/>
            <person name="Hoff W."/>
            <person name="Richardson P."/>
        </authorList>
    </citation>
    <scope>NUCLEOTIDE SEQUENCE [LARGE SCALE GENOMIC DNA]</scope>
    <source>
        <strain evidence="7">DSM 244 / SL1</strain>
    </source>
</reference>
<name>A1WX01_HALHL</name>
<evidence type="ECO:0000259" key="2">
    <source>
        <dbReference type="PROSITE" id="PS50112"/>
    </source>
</evidence>
<dbReference type="CDD" id="cd00130">
    <property type="entry name" value="PAS"/>
    <property type="match status" value="2"/>
</dbReference>
<dbReference type="InterPro" id="IPR043128">
    <property type="entry name" value="Rev_trsase/Diguanyl_cyclase"/>
</dbReference>
<dbReference type="OrthoDB" id="7053140at2"/>
<gene>
    <name evidence="6" type="ordered locus">Hhal_1446</name>
</gene>
<keyword evidence="7" id="KW-1185">Reference proteome</keyword>
<feature type="domain" description="PAC" evidence="3">
    <location>
        <begin position="94"/>
        <end position="144"/>
    </location>
</feature>
<dbReference type="PROSITE" id="PS50112">
    <property type="entry name" value="PAS"/>
    <property type="match status" value="1"/>
</dbReference>
<dbReference type="InterPro" id="IPR001610">
    <property type="entry name" value="PAC"/>
</dbReference>
<dbReference type="STRING" id="349124.Hhal_1446"/>
<dbReference type="SUPFAM" id="SSF141868">
    <property type="entry name" value="EAL domain-like"/>
    <property type="match status" value="1"/>
</dbReference>
<evidence type="ECO:0000259" key="3">
    <source>
        <dbReference type="PROSITE" id="PS50113"/>
    </source>
</evidence>
<evidence type="ECO:0000259" key="5">
    <source>
        <dbReference type="PROSITE" id="PS50887"/>
    </source>
</evidence>
<dbReference type="CDD" id="cd01948">
    <property type="entry name" value="EAL"/>
    <property type="match status" value="1"/>
</dbReference>
<evidence type="ECO:0000313" key="6">
    <source>
        <dbReference type="EMBL" id="ABM62213.1"/>
    </source>
</evidence>
<reference evidence="6 7" key="2">
    <citation type="journal article" date="2013" name="Stand. Genomic Sci.">
        <title>Complete genome sequence of Halorhodospira halophila SL1.</title>
        <authorList>
            <person name="Challacombe J.F."/>
            <person name="Majid S."/>
            <person name="Deole R."/>
            <person name="Brettin T.S."/>
            <person name="Bruce D."/>
            <person name="Delano S.F."/>
            <person name="Detter J.C."/>
            <person name="Gleasner C.D."/>
            <person name="Han C.S."/>
            <person name="Misra M."/>
            <person name="Reitenga K.G."/>
            <person name="Mikhailova N."/>
            <person name="Woyke T."/>
            <person name="Pitluck S."/>
            <person name="Nolan M."/>
            <person name="Land M.L."/>
            <person name="Saunders E."/>
            <person name="Tapia R."/>
            <person name="Lapidus A."/>
            <person name="Ivanova N."/>
            <person name="Hoff W.D."/>
        </authorList>
    </citation>
    <scope>NUCLEOTIDE SEQUENCE [LARGE SCALE GENOMIC DNA]</scope>
    <source>
        <strain evidence="7">DSM 244 / SL1</strain>
    </source>
</reference>
<dbReference type="RefSeq" id="WP_011814235.1">
    <property type="nucleotide sequence ID" value="NC_008789.1"/>
</dbReference>
<dbReference type="GO" id="GO:0003824">
    <property type="term" value="F:catalytic activity"/>
    <property type="evidence" value="ECO:0007669"/>
    <property type="project" value="UniProtKB-ARBA"/>
</dbReference>
<protein>
    <submittedName>
        <fullName evidence="6">Diguanylate cyclase/phosphodiesterase with PAS/PAC sensor(S)</fullName>
    </submittedName>
</protein>
<accession>A1WX01</accession>
<dbReference type="InterPro" id="IPR035965">
    <property type="entry name" value="PAS-like_dom_sf"/>
</dbReference>
<dbReference type="SMART" id="SM00052">
    <property type="entry name" value="EAL"/>
    <property type="match status" value="1"/>
</dbReference>
<proteinExistence type="predicted"/>
<dbReference type="KEGG" id="hha:Hhal_1446"/>
<dbReference type="Gene3D" id="3.30.70.270">
    <property type="match status" value="1"/>
</dbReference>
<dbReference type="InterPro" id="IPR001633">
    <property type="entry name" value="EAL_dom"/>
</dbReference>
<sequence length="698" mass="78566">MKDDLASPTTSTRALSSSLTQTLFLQSEDGMLVLRDGHFVACNPAAARMLGWDDPQQLIGLRPEAISPQIQPDGASAADRVQSLLRAAVSEGAQRFEWIHTSPEGGRLWFEIVLTPLHLDDETLCCATLRDISRRKEMERRLQLSAKVFTATRDGILITDADSRILQVNDAFTRITGYAEEELLGRTPRVLQSGHHDADFYRVMWESIHQQGSWSGELWDRTKYGTLQPKWVTISKVTGAYGEVINFIAVFSDLTELKRSQERLQFQAYHDALTGLANRLLFKDRMARALERSRQSEEQLAVLFIDLDHFKDVNDSLGHTAGDRILRQVAHRLQARLGADDTLARLGGDEFSICLAEIRDHRDALACAETVHQELERPFQYSQRWFQCRCSIGISMYPDNGETVEELIRNADSALHNAKAEGRNTTCFYAEELTERAQRRLDLAQEMRQGLQRGELIPYFQHQVDLTTGRVVGIEALVRWHHPERGLLTPGAFIPVAEEVGTMAALGEDILLQACQQGRTWLDQRREFGRVAVNLSAAQFHNGDIEKTVRRTLEQTGLPAQCLELEITESTIMDLSPRTLERLAALRRAGVSLSIDDFGTGYSSLLYLKRLPINRVKIDRGFIWDMGTTPESRSIVDTILQLAHVLGLEVVAEGVETIQQRDQLIDAGCRVAQGFLWARPEPHPHLRCCSAQASNDPP</sequence>
<dbReference type="InterPro" id="IPR035919">
    <property type="entry name" value="EAL_sf"/>
</dbReference>
<dbReference type="Gene3D" id="3.30.450.20">
    <property type="entry name" value="PAS domain"/>
    <property type="match status" value="2"/>
</dbReference>
<dbReference type="InterPro" id="IPR000160">
    <property type="entry name" value="GGDEF_dom"/>
</dbReference>
<dbReference type="Pfam" id="PF00563">
    <property type="entry name" value="EAL"/>
    <property type="match status" value="1"/>
</dbReference>
<dbReference type="SUPFAM" id="SSF55785">
    <property type="entry name" value="PYP-like sensor domain (PAS domain)"/>
    <property type="match status" value="2"/>
</dbReference>
<dbReference type="PANTHER" id="PTHR44757">
    <property type="entry name" value="DIGUANYLATE CYCLASE DGCP"/>
    <property type="match status" value="1"/>
</dbReference>
<dbReference type="SMART" id="SM00091">
    <property type="entry name" value="PAS"/>
    <property type="match status" value="2"/>
</dbReference>
<dbReference type="InterPro" id="IPR000014">
    <property type="entry name" value="PAS"/>
</dbReference>
<dbReference type="NCBIfam" id="TIGR00254">
    <property type="entry name" value="GGDEF"/>
    <property type="match status" value="1"/>
</dbReference>
<dbReference type="NCBIfam" id="TIGR00229">
    <property type="entry name" value="sensory_box"/>
    <property type="match status" value="2"/>
</dbReference>
<feature type="domain" description="PAC" evidence="3">
    <location>
        <begin position="214"/>
        <end position="266"/>
    </location>
</feature>
<dbReference type="Pfam" id="PF08448">
    <property type="entry name" value="PAS_4"/>
    <property type="match status" value="1"/>
</dbReference>
<dbReference type="AlphaFoldDB" id="A1WX01"/>
<dbReference type="HOGENOM" id="CLU_000445_70_20_6"/>
<dbReference type="SUPFAM" id="SSF55073">
    <property type="entry name" value="Nucleotide cyclase"/>
    <property type="match status" value="1"/>
</dbReference>
<feature type="domain" description="EAL" evidence="4">
    <location>
        <begin position="440"/>
        <end position="694"/>
    </location>
</feature>
<evidence type="ECO:0000256" key="1">
    <source>
        <dbReference type="ARBA" id="ARBA00001946"/>
    </source>
</evidence>
<dbReference type="SMART" id="SM00086">
    <property type="entry name" value="PAC"/>
    <property type="match status" value="2"/>
</dbReference>
<dbReference type="EMBL" id="CP000544">
    <property type="protein sequence ID" value="ABM62213.1"/>
    <property type="molecule type" value="Genomic_DNA"/>
</dbReference>
<evidence type="ECO:0000259" key="4">
    <source>
        <dbReference type="PROSITE" id="PS50883"/>
    </source>
</evidence>
<dbReference type="PROSITE" id="PS50113">
    <property type="entry name" value="PAC"/>
    <property type="match status" value="2"/>
</dbReference>
<dbReference type="InterPro" id="IPR000700">
    <property type="entry name" value="PAS-assoc_C"/>
</dbReference>
<evidence type="ECO:0000313" key="7">
    <source>
        <dbReference type="Proteomes" id="UP000000647"/>
    </source>
</evidence>
<dbReference type="PROSITE" id="PS50887">
    <property type="entry name" value="GGDEF"/>
    <property type="match status" value="1"/>
</dbReference>
<feature type="domain" description="GGDEF" evidence="5">
    <location>
        <begin position="298"/>
        <end position="431"/>
    </location>
</feature>
<organism evidence="6 7">
    <name type="scientific">Halorhodospira halophila (strain DSM 244 / SL1)</name>
    <name type="common">Ectothiorhodospira halophila (strain DSM 244 / SL1)</name>
    <dbReference type="NCBI Taxonomy" id="349124"/>
    <lineage>
        <taxon>Bacteria</taxon>
        <taxon>Pseudomonadati</taxon>
        <taxon>Pseudomonadota</taxon>
        <taxon>Gammaproteobacteria</taxon>
        <taxon>Chromatiales</taxon>
        <taxon>Ectothiorhodospiraceae</taxon>
        <taxon>Halorhodospira</taxon>
    </lineage>
</organism>
<dbReference type="SMART" id="SM00267">
    <property type="entry name" value="GGDEF"/>
    <property type="match status" value="1"/>
</dbReference>
<dbReference type="eggNOG" id="COG2202">
    <property type="taxonomic scope" value="Bacteria"/>
</dbReference>
<dbReference type="Proteomes" id="UP000000647">
    <property type="component" value="Chromosome"/>
</dbReference>
<dbReference type="PROSITE" id="PS50883">
    <property type="entry name" value="EAL"/>
    <property type="match status" value="1"/>
</dbReference>
<dbReference type="FunFam" id="3.30.70.270:FF:000001">
    <property type="entry name" value="Diguanylate cyclase domain protein"/>
    <property type="match status" value="1"/>
</dbReference>
<dbReference type="eggNOG" id="COG5001">
    <property type="taxonomic scope" value="Bacteria"/>
</dbReference>